<dbReference type="SUPFAM" id="SSF48498">
    <property type="entry name" value="Tetracyclin repressor-like, C-terminal domain"/>
    <property type="match status" value="1"/>
</dbReference>
<dbReference type="GO" id="GO:0003677">
    <property type="term" value="F:DNA binding"/>
    <property type="evidence" value="ECO:0007669"/>
    <property type="project" value="UniProtKB-UniRule"/>
</dbReference>
<dbReference type="Gene3D" id="1.10.10.60">
    <property type="entry name" value="Homeodomain-like"/>
    <property type="match status" value="1"/>
</dbReference>
<evidence type="ECO:0000259" key="3">
    <source>
        <dbReference type="PROSITE" id="PS50977"/>
    </source>
</evidence>
<dbReference type="InterPro" id="IPR050624">
    <property type="entry name" value="HTH-type_Tx_Regulator"/>
</dbReference>
<dbReference type="Pfam" id="PF00440">
    <property type="entry name" value="TetR_N"/>
    <property type="match status" value="1"/>
</dbReference>
<evidence type="ECO:0000256" key="1">
    <source>
        <dbReference type="ARBA" id="ARBA00023125"/>
    </source>
</evidence>
<dbReference type="KEGG" id="many:MANY_42000"/>
<evidence type="ECO:0000313" key="4">
    <source>
        <dbReference type="EMBL" id="BBZ78863.1"/>
    </source>
</evidence>
<name>A0A6N4WEN5_9MYCO</name>
<proteinExistence type="predicted"/>
<dbReference type="Pfam" id="PF21313">
    <property type="entry name" value="EthR_C"/>
    <property type="match status" value="1"/>
</dbReference>
<dbReference type="Proteomes" id="UP000467249">
    <property type="component" value="Chromosome"/>
</dbReference>
<dbReference type="InterPro" id="IPR009057">
    <property type="entry name" value="Homeodomain-like_sf"/>
</dbReference>
<feature type="domain" description="HTH tetR-type" evidence="3">
    <location>
        <begin position="1"/>
        <end position="59"/>
    </location>
</feature>
<evidence type="ECO:0000313" key="5">
    <source>
        <dbReference type="Proteomes" id="UP000467249"/>
    </source>
</evidence>
<dbReference type="InterPro" id="IPR036271">
    <property type="entry name" value="Tet_transcr_reg_TetR-rel_C_sf"/>
</dbReference>
<dbReference type="AlphaFoldDB" id="A0A6N4WEN5"/>
<gene>
    <name evidence="4" type="primary">ethR_4</name>
    <name evidence="4" type="ORF">MANY_42000</name>
</gene>
<accession>A0A6N4WEN5</accession>
<evidence type="ECO:0000256" key="2">
    <source>
        <dbReference type="PROSITE-ProRule" id="PRU00335"/>
    </source>
</evidence>
<keyword evidence="1 2" id="KW-0238">DNA-binding</keyword>
<protein>
    <submittedName>
        <fullName evidence="4">HTH-type transcriptional regulator EthR</fullName>
    </submittedName>
</protein>
<feature type="DNA-binding region" description="H-T-H motif" evidence="2">
    <location>
        <begin position="22"/>
        <end position="41"/>
    </location>
</feature>
<dbReference type="PANTHER" id="PTHR43479:SF11">
    <property type="entry name" value="ACREF_ENVCD OPERON REPRESSOR-RELATED"/>
    <property type="match status" value="1"/>
</dbReference>
<organism evidence="4 5">
    <name type="scientific">Mycolicibacterium anyangense</name>
    <dbReference type="NCBI Taxonomy" id="1431246"/>
    <lineage>
        <taxon>Bacteria</taxon>
        <taxon>Bacillati</taxon>
        <taxon>Actinomycetota</taxon>
        <taxon>Actinomycetes</taxon>
        <taxon>Mycobacteriales</taxon>
        <taxon>Mycobacteriaceae</taxon>
        <taxon>Mycolicibacterium</taxon>
    </lineage>
</organism>
<dbReference type="PROSITE" id="PS50977">
    <property type="entry name" value="HTH_TETR_2"/>
    <property type="match status" value="1"/>
</dbReference>
<dbReference type="EMBL" id="AP022620">
    <property type="protein sequence ID" value="BBZ78863.1"/>
    <property type="molecule type" value="Genomic_DNA"/>
</dbReference>
<dbReference type="Gene3D" id="1.10.357.10">
    <property type="entry name" value="Tetracycline Repressor, domain 2"/>
    <property type="match status" value="1"/>
</dbReference>
<dbReference type="SUPFAM" id="SSF46689">
    <property type="entry name" value="Homeodomain-like"/>
    <property type="match status" value="1"/>
</dbReference>
<dbReference type="InterPro" id="IPR049397">
    <property type="entry name" value="EthR_C"/>
</dbReference>
<dbReference type="PANTHER" id="PTHR43479">
    <property type="entry name" value="ACREF/ENVCD OPERON REPRESSOR-RELATED"/>
    <property type="match status" value="1"/>
</dbReference>
<reference evidence="4 5" key="1">
    <citation type="journal article" date="2019" name="Emerg. Microbes Infect.">
        <title>Comprehensive subspecies identification of 175 nontuberculous mycobacteria species based on 7547 genomic profiles.</title>
        <authorList>
            <person name="Matsumoto Y."/>
            <person name="Kinjo T."/>
            <person name="Motooka D."/>
            <person name="Nabeya D."/>
            <person name="Jung N."/>
            <person name="Uechi K."/>
            <person name="Horii T."/>
            <person name="Iida T."/>
            <person name="Fujita J."/>
            <person name="Nakamura S."/>
        </authorList>
    </citation>
    <scope>NUCLEOTIDE SEQUENCE [LARGE SCALE GENOMIC DNA]</scope>
    <source>
        <strain evidence="4 5">JCM 30275</strain>
    </source>
</reference>
<dbReference type="InterPro" id="IPR001647">
    <property type="entry name" value="HTH_TetR"/>
</dbReference>
<sequence length="190" mass="21880">MVEQILSATLRLMQDQMFDDISVANIISEAQLSRTTFYFYFASKFTVLRTLLERAVDDIFERVQPFLAQSEGDTPMEALQRSLSSVTVAWHRHRPVLREIAHHWHSDPELHTLWLDVVERFVSSGAEVIDRQREAGQITSTEPSRNLATILFWSTERILYIAGLGIEPMLRDEEAALGLLETLWRGMLYG</sequence>
<keyword evidence="5" id="KW-1185">Reference proteome</keyword>